<dbReference type="InterPro" id="IPR003655">
    <property type="entry name" value="aKRAB"/>
</dbReference>
<dbReference type="SUPFAM" id="SSF109640">
    <property type="entry name" value="KRAB domain (Kruppel-associated box)"/>
    <property type="match status" value="1"/>
</dbReference>
<evidence type="ECO:0000259" key="2">
    <source>
        <dbReference type="PROSITE" id="PS50806"/>
    </source>
</evidence>
<dbReference type="PANTHER" id="PTHR14112">
    <property type="entry name" value="SYNOVIAL SARCOMA, X MEMBER"/>
    <property type="match status" value="1"/>
</dbReference>
<dbReference type="Pfam" id="PF01352">
    <property type="entry name" value="KRAB"/>
    <property type="match status" value="1"/>
</dbReference>
<sequence>MNRGGRSFAKCPKGGAKKSEKRKAFKDIAKYFAPEEWAMLGYTQKTAYVYMKKNYDTMTHLGLKTRLPAFMSSKRQAIKSQAQGSSCQRQSQMPLTLFICDLHIKKVIPKKPAKKENDPKGVPGTRGSEWAQRQLCPTGKASTTGKKKKKTGKRRQLRNKSSGFPAYVCVCGMGVQHGPWTGLGAA</sequence>
<dbReference type="InterPro" id="IPR001909">
    <property type="entry name" value="KRAB"/>
</dbReference>
<protein>
    <recommendedName>
        <fullName evidence="2">KRAB-related domain-containing protein</fullName>
    </recommendedName>
</protein>
<proteinExistence type="predicted"/>
<evidence type="ECO:0000313" key="3">
    <source>
        <dbReference type="Ensembl" id="ENSPSMP00000008286.1"/>
    </source>
</evidence>
<feature type="compositionally biased region" description="Basic residues" evidence="1">
    <location>
        <begin position="145"/>
        <end position="158"/>
    </location>
</feature>
<dbReference type="Ensembl" id="ENSPSMT00000009759.1">
    <property type="protein sequence ID" value="ENSPSMP00000008286.1"/>
    <property type="gene ID" value="ENSPSMG00000006114.1"/>
</dbReference>
<dbReference type="GO" id="GO:0005634">
    <property type="term" value="C:nucleus"/>
    <property type="evidence" value="ECO:0007669"/>
    <property type="project" value="TreeGrafter"/>
</dbReference>
<dbReference type="AlphaFoldDB" id="A0A8C9DGP3"/>
<dbReference type="Proteomes" id="UP000694414">
    <property type="component" value="Unplaced"/>
</dbReference>
<organism evidence="3 4">
    <name type="scientific">Prolemur simus</name>
    <name type="common">Greater bamboo lemur</name>
    <name type="synonym">Hapalemur simus</name>
    <dbReference type="NCBI Taxonomy" id="1328070"/>
    <lineage>
        <taxon>Eukaryota</taxon>
        <taxon>Metazoa</taxon>
        <taxon>Chordata</taxon>
        <taxon>Craniata</taxon>
        <taxon>Vertebrata</taxon>
        <taxon>Euteleostomi</taxon>
        <taxon>Mammalia</taxon>
        <taxon>Eutheria</taxon>
        <taxon>Euarchontoglires</taxon>
        <taxon>Primates</taxon>
        <taxon>Strepsirrhini</taxon>
        <taxon>Lemuriformes</taxon>
        <taxon>Lemuridae</taxon>
        <taxon>Prolemur</taxon>
    </lineage>
</organism>
<feature type="domain" description="KRAB-related" evidence="2">
    <location>
        <begin position="20"/>
        <end position="83"/>
    </location>
</feature>
<dbReference type="PROSITE" id="PS50806">
    <property type="entry name" value="KRAB_RELATED"/>
    <property type="match status" value="1"/>
</dbReference>
<evidence type="ECO:0000256" key="1">
    <source>
        <dbReference type="SAM" id="MobiDB-lite"/>
    </source>
</evidence>
<reference evidence="3" key="2">
    <citation type="submission" date="2025-09" db="UniProtKB">
        <authorList>
            <consortium name="Ensembl"/>
        </authorList>
    </citation>
    <scope>IDENTIFICATION</scope>
</reference>
<dbReference type="Gene3D" id="6.10.140.140">
    <property type="match status" value="1"/>
</dbReference>
<evidence type="ECO:0000313" key="4">
    <source>
        <dbReference type="Proteomes" id="UP000694414"/>
    </source>
</evidence>
<keyword evidence="4" id="KW-1185">Reference proteome</keyword>
<dbReference type="PANTHER" id="PTHR14112:SF1">
    <property type="entry name" value="KRAB-RELATED DOMAIN-CONTAINING PROTEIN"/>
    <property type="match status" value="1"/>
</dbReference>
<dbReference type="SMART" id="SM00349">
    <property type="entry name" value="KRAB"/>
    <property type="match status" value="1"/>
</dbReference>
<name>A0A8C9DGP3_PROSS</name>
<feature type="region of interest" description="Disordered" evidence="1">
    <location>
        <begin position="110"/>
        <end position="159"/>
    </location>
</feature>
<dbReference type="GO" id="GO:0006355">
    <property type="term" value="P:regulation of DNA-templated transcription"/>
    <property type="evidence" value="ECO:0007669"/>
    <property type="project" value="InterPro"/>
</dbReference>
<dbReference type="GeneTree" id="ENSGT00390000012484"/>
<accession>A0A8C9DGP3</accession>
<dbReference type="InterPro" id="IPR036051">
    <property type="entry name" value="KRAB_dom_sf"/>
</dbReference>
<reference evidence="3" key="1">
    <citation type="submission" date="2025-08" db="UniProtKB">
        <authorList>
            <consortium name="Ensembl"/>
        </authorList>
    </citation>
    <scope>IDENTIFICATION</scope>
</reference>